<keyword evidence="5" id="KW-0479">Metal-binding</keyword>
<evidence type="ECO:0000256" key="4">
    <source>
        <dbReference type="ARBA" id="ARBA00022692"/>
    </source>
</evidence>
<feature type="transmembrane region" description="Helical" evidence="14">
    <location>
        <begin position="25"/>
        <end position="44"/>
    </location>
</feature>
<keyword evidence="6 12" id="KW-0863">Zinc-finger</keyword>
<dbReference type="UniPathway" id="UPA00143"/>
<evidence type="ECO:0000256" key="11">
    <source>
        <dbReference type="ARBA" id="ARBA00024209"/>
    </source>
</evidence>
<dbReference type="AlphaFoldDB" id="A0A811M5J1"/>
<dbReference type="InterPro" id="IPR013083">
    <property type="entry name" value="Znf_RING/FYVE/PHD"/>
</dbReference>
<comment type="similarity">
    <text evidence="11">Belongs to the RING-type zinc finger family. ATL subfamily.</text>
</comment>
<sequence>MDTDSGGSGTAPAPHGRVSSRASSALAALSILVILLYLIWRFIWQCRKHGTRSNSTGGTVSPPTSSARPPSPSCPSRDATAAYGAGEAARRTPRTATTSSPLSVLVRVAAARFGAEKVDCAVCLAELGDGDAEDATRLVPGCGHGFHAECIEAWFRVNSTCPLCRAAVAAAAAAGQGAGEAPQYDSSV</sequence>
<keyword evidence="7" id="KW-0833">Ubl conjugation pathway</keyword>
<keyword evidence="10 14" id="KW-0472">Membrane</keyword>
<comment type="subcellular location">
    <subcellularLocation>
        <location evidence="1">Membrane</location>
        <topology evidence="1">Single-pass membrane protein</topology>
    </subcellularLocation>
</comment>
<dbReference type="Pfam" id="PF13639">
    <property type="entry name" value="zf-RING_2"/>
    <property type="match status" value="1"/>
</dbReference>
<keyword evidence="9 14" id="KW-1133">Transmembrane helix</keyword>
<dbReference type="GO" id="GO:0016020">
    <property type="term" value="C:membrane"/>
    <property type="evidence" value="ECO:0007669"/>
    <property type="project" value="UniProtKB-SubCell"/>
</dbReference>
<proteinExistence type="inferred from homology"/>
<evidence type="ECO:0000256" key="14">
    <source>
        <dbReference type="SAM" id="Phobius"/>
    </source>
</evidence>
<dbReference type="Proteomes" id="UP000604825">
    <property type="component" value="Unassembled WGS sequence"/>
</dbReference>
<protein>
    <recommendedName>
        <fullName evidence="15">RING-type domain-containing protein</fullName>
    </recommendedName>
</protein>
<evidence type="ECO:0000256" key="10">
    <source>
        <dbReference type="ARBA" id="ARBA00023136"/>
    </source>
</evidence>
<evidence type="ECO:0000256" key="1">
    <source>
        <dbReference type="ARBA" id="ARBA00004167"/>
    </source>
</evidence>
<keyword evidence="8" id="KW-0862">Zinc</keyword>
<feature type="compositionally biased region" description="Low complexity" evidence="13">
    <location>
        <begin position="53"/>
        <end position="87"/>
    </location>
</feature>
<keyword evidence="17" id="KW-1185">Reference proteome</keyword>
<evidence type="ECO:0000256" key="5">
    <source>
        <dbReference type="ARBA" id="ARBA00022723"/>
    </source>
</evidence>
<accession>A0A811M5J1</accession>
<evidence type="ECO:0000256" key="7">
    <source>
        <dbReference type="ARBA" id="ARBA00022786"/>
    </source>
</evidence>
<dbReference type="SMART" id="SM01197">
    <property type="entry name" value="FANCL_C"/>
    <property type="match status" value="1"/>
</dbReference>
<name>A0A811M5J1_9POAL</name>
<evidence type="ECO:0000256" key="3">
    <source>
        <dbReference type="ARBA" id="ARBA00022679"/>
    </source>
</evidence>
<evidence type="ECO:0000259" key="15">
    <source>
        <dbReference type="PROSITE" id="PS50089"/>
    </source>
</evidence>
<dbReference type="Gene3D" id="3.30.40.10">
    <property type="entry name" value="Zinc/RING finger domain, C3HC4 (zinc finger)"/>
    <property type="match status" value="1"/>
</dbReference>
<evidence type="ECO:0000256" key="9">
    <source>
        <dbReference type="ARBA" id="ARBA00022989"/>
    </source>
</evidence>
<evidence type="ECO:0000313" key="16">
    <source>
        <dbReference type="EMBL" id="CAD6203581.1"/>
    </source>
</evidence>
<keyword evidence="3" id="KW-0808">Transferase</keyword>
<dbReference type="GO" id="GO:0016567">
    <property type="term" value="P:protein ubiquitination"/>
    <property type="evidence" value="ECO:0007669"/>
    <property type="project" value="UniProtKB-UniPathway"/>
</dbReference>
<dbReference type="OrthoDB" id="8062037at2759"/>
<dbReference type="EMBL" id="CAJGYO010000001">
    <property type="protein sequence ID" value="CAD6203581.1"/>
    <property type="molecule type" value="Genomic_DNA"/>
</dbReference>
<comment type="caution">
    <text evidence="16">The sequence shown here is derived from an EMBL/GenBank/DDBJ whole genome shotgun (WGS) entry which is preliminary data.</text>
</comment>
<feature type="domain" description="RING-type" evidence="15">
    <location>
        <begin position="120"/>
        <end position="165"/>
    </location>
</feature>
<evidence type="ECO:0000256" key="6">
    <source>
        <dbReference type="ARBA" id="ARBA00022771"/>
    </source>
</evidence>
<dbReference type="PROSITE" id="PS50089">
    <property type="entry name" value="ZF_RING_2"/>
    <property type="match status" value="1"/>
</dbReference>
<comment type="pathway">
    <text evidence="2">Protein modification; protein ubiquitination.</text>
</comment>
<evidence type="ECO:0000256" key="8">
    <source>
        <dbReference type="ARBA" id="ARBA00022833"/>
    </source>
</evidence>
<gene>
    <name evidence="16" type="ORF">NCGR_LOCUS1725</name>
</gene>
<reference evidence="16" key="1">
    <citation type="submission" date="2020-10" db="EMBL/GenBank/DDBJ databases">
        <authorList>
            <person name="Han B."/>
            <person name="Lu T."/>
            <person name="Zhao Q."/>
            <person name="Huang X."/>
            <person name="Zhao Y."/>
        </authorList>
    </citation>
    <scope>NUCLEOTIDE SEQUENCE</scope>
</reference>
<dbReference type="SMART" id="SM00184">
    <property type="entry name" value="RING"/>
    <property type="match status" value="1"/>
</dbReference>
<dbReference type="SUPFAM" id="SSF57850">
    <property type="entry name" value="RING/U-box"/>
    <property type="match status" value="1"/>
</dbReference>
<dbReference type="GO" id="GO:0016740">
    <property type="term" value="F:transferase activity"/>
    <property type="evidence" value="ECO:0007669"/>
    <property type="project" value="UniProtKB-KW"/>
</dbReference>
<evidence type="ECO:0000256" key="2">
    <source>
        <dbReference type="ARBA" id="ARBA00004906"/>
    </source>
</evidence>
<organism evidence="16 17">
    <name type="scientific">Miscanthus lutarioriparius</name>
    <dbReference type="NCBI Taxonomy" id="422564"/>
    <lineage>
        <taxon>Eukaryota</taxon>
        <taxon>Viridiplantae</taxon>
        <taxon>Streptophyta</taxon>
        <taxon>Embryophyta</taxon>
        <taxon>Tracheophyta</taxon>
        <taxon>Spermatophyta</taxon>
        <taxon>Magnoliopsida</taxon>
        <taxon>Liliopsida</taxon>
        <taxon>Poales</taxon>
        <taxon>Poaceae</taxon>
        <taxon>PACMAD clade</taxon>
        <taxon>Panicoideae</taxon>
        <taxon>Andropogonodae</taxon>
        <taxon>Andropogoneae</taxon>
        <taxon>Saccharinae</taxon>
        <taxon>Miscanthus</taxon>
    </lineage>
</organism>
<dbReference type="PANTHER" id="PTHR45768">
    <property type="entry name" value="E3 UBIQUITIN-PROTEIN LIGASE RNF13-LIKE"/>
    <property type="match status" value="1"/>
</dbReference>
<evidence type="ECO:0000256" key="12">
    <source>
        <dbReference type="PROSITE-ProRule" id="PRU00175"/>
    </source>
</evidence>
<dbReference type="InterPro" id="IPR001841">
    <property type="entry name" value="Znf_RING"/>
</dbReference>
<evidence type="ECO:0000313" key="17">
    <source>
        <dbReference type="Proteomes" id="UP000604825"/>
    </source>
</evidence>
<dbReference type="PANTHER" id="PTHR45768:SF34">
    <property type="entry name" value="RING-H2 FINGER PROTEIN ATL64"/>
    <property type="match status" value="1"/>
</dbReference>
<dbReference type="GO" id="GO:0008270">
    <property type="term" value="F:zinc ion binding"/>
    <property type="evidence" value="ECO:0007669"/>
    <property type="project" value="UniProtKB-KW"/>
</dbReference>
<keyword evidence="4 14" id="KW-0812">Transmembrane</keyword>
<evidence type="ECO:0000256" key="13">
    <source>
        <dbReference type="SAM" id="MobiDB-lite"/>
    </source>
</evidence>
<feature type="region of interest" description="Disordered" evidence="13">
    <location>
        <begin position="51"/>
        <end position="96"/>
    </location>
</feature>